<dbReference type="AlphaFoldDB" id="A0A6S7GI82"/>
<comment type="caution">
    <text evidence="2">The sequence shown here is derived from an EMBL/GenBank/DDBJ whole genome shotgun (WGS) entry which is preliminary data.</text>
</comment>
<feature type="compositionally biased region" description="Basic residues" evidence="1">
    <location>
        <begin position="46"/>
        <end position="55"/>
    </location>
</feature>
<evidence type="ECO:0000256" key="1">
    <source>
        <dbReference type="SAM" id="MobiDB-lite"/>
    </source>
</evidence>
<organism evidence="2 3">
    <name type="scientific">Paramuricea clavata</name>
    <name type="common">Red gorgonian</name>
    <name type="synonym">Violescent sea-whip</name>
    <dbReference type="NCBI Taxonomy" id="317549"/>
    <lineage>
        <taxon>Eukaryota</taxon>
        <taxon>Metazoa</taxon>
        <taxon>Cnidaria</taxon>
        <taxon>Anthozoa</taxon>
        <taxon>Octocorallia</taxon>
        <taxon>Malacalcyonacea</taxon>
        <taxon>Plexauridae</taxon>
        <taxon>Paramuricea</taxon>
    </lineage>
</organism>
<reference evidence="2" key="1">
    <citation type="submission" date="2020-04" db="EMBL/GenBank/DDBJ databases">
        <authorList>
            <person name="Alioto T."/>
            <person name="Alioto T."/>
            <person name="Gomez Garrido J."/>
        </authorList>
    </citation>
    <scope>NUCLEOTIDE SEQUENCE</scope>
    <source>
        <strain evidence="2">A484AB</strain>
    </source>
</reference>
<dbReference type="EMBL" id="CACRXK020001441">
    <property type="protein sequence ID" value="CAB3989189.1"/>
    <property type="molecule type" value="Genomic_DNA"/>
</dbReference>
<sequence length="106" mass="12078">MRKEMLTQIRGSHIDIELRLRRARETLGTCTRVLDTRSYKVDVSGRKYRRNRRQLRTSQERPTTAPVAGMDPGVGPGQNSREPENHSIANEPNHEHVPSLDGESFA</sequence>
<gene>
    <name evidence="2" type="ORF">PACLA_8A018785</name>
</gene>
<keyword evidence="3" id="KW-1185">Reference proteome</keyword>
<proteinExistence type="predicted"/>
<dbReference type="Proteomes" id="UP001152795">
    <property type="component" value="Unassembled WGS sequence"/>
</dbReference>
<evidence type="ECO:0000313" key="3">
    <source>
        <dbReference type="Proteomes" id="UP001152795"/>
    </source>
</evidence>
<name>A0A6S7GI82_PARCT</name>
<feature type="region of interest" description="Disordered" evidence="1">
    <location>
        <begin position="45"/>
        <end position="106"/>
    </location>
</feature>
<protein>
    <submittedName>
        <fullName evidence="2">Uncharacterized protein</fullName>
    </submittedName>
</protein>
<evidence type="ECO:0000313" key="2">
    <source>
        <dbReference type="EMBL" id="CAB3989189.1"/>
    </source>
</evidence>
<accession>A0A6S7GI82</accession>